<protein>
    <submittedName>
        <fullName evidence="2">Uncharacterized protein</fullName>
    </submittedName>
</protein>
<keyword evidence="1" id="KW-0472">Membrane</keyword>
<sequence>MSGIWENYLLLKICNTLLILIGLLVFGLIVVKLFKNAFINHCSSEKVWRNIKLYFFAIAVIYLSGISAITALSNGYAIDELEAIGRVGLEAIGIVGENAANYKEILLSRIQNGFQFLAKYLILAGIFYFLYTRVVKAIRIEIEELRKNVVHWNFKNK</sequence>
<evidence type="ECO:0000256" key="1">
    <source>
        <dbReference type="SAM" id="Phobius"/>
    </source>
</evidence>
<gene>
    <name evidence="2" type="ORF">SDC9_93958</name>
</gene>
<name>A0A645A217_9ZZZZ</name>
<proteinExistence type="predicted"/>
<comment type="caution">
    <text evidence="2">The sequence shown here is derived from an EMBL/GenBank/DDBJ whole genome shotgun (WGS) entry which is preliminary data.</text>
</comment>
<keyword evidence="1" id="KW-1133">Transmembrane helix</keyword>
<accession>A0A645A217</accession>
<evidence type="ECO:0000313" key="2">
    <source>
        <dbReference type="EMBL" id="MPM47250.1"/>
    </source>
</evidence>
<reference evidence="2" key="1">
    <citation type="submission" date="2019-08" db="EMBL/GenBank/DDBJ databases">
        <authorList>
            <person name="Kucharzyk K."/>
            <person name="Murdoch R.W."/>
            <person name="Higgins S."/>
            <person name="Loffler F."/>
        </authorList>
    </citation>
    <scope>NUCLEOTIDE SEQUENCE</scope>
</reference>
<dbReference type="AlphaFoldDB" id="A0A645A217"/>
<feature type="transmembrane region" description="Helical" evidence="1">
    <location>
        <begin position="113"/>
        <end position="131"/>
    </location>
</feature>
<feature type="transmembrane region" description="Helical" evidence="1">
    <location>
        <begin position="54"/>
        <end position="72"/>
    </location>
</feature>
<dbReference type="EMBL" id="VSSQ01011603">
    <property type="protein sequence ID" value="MPM47250.1"/>
    <property type="molecule type" value="Genomic_DNA"/>
</dbReference>
<organism evidence="2">
    <name type="scientific">bioreactor metagenome</name>
    <dbReference type="NCBI Taxonomy" id="1076179"/>
    <lineage>
        <taxon>unclassified sequences</taxon>
        <taxon>metagenomes</taxon>
        <taxon>ecological metagenomes</taxon>
    </lineage>
</organism>
<keyword evidence="1" id="KW-0812">Transmembrane</keyword>
<feature type="transmembrane region" description="Helical" evidence="1">
    <location>
        <begin position="16"/>
        <end position="34"/>
    </location>
</feature>